<feature type="chain" id="PRO_5003408778" description="WSC domain-containing protein" evidence="3">
    <location>
        <begin position="19"/>
        <end position="281"/>
    </location>
</feature>
<dbReference type="SMART" id="SM00321">
    <property type="entry name" value="WSC"/>
    <property type="match status" value="1"/>
</dbReference>
<reference evidence="5 6" key="1">
    <citation type="journal article" date="2011" name="Cell">
        <title>Insight into structure and assembly of the nuclear pore complex by utilizing the genome of a eukaryotic thermophile.</title>
        <authorList>
            <person name="Amlacher S."/>
            <person name="Sarges P."/>
            <person name="Flemming D."/>
            <person name="van Noort V."/>
            <person name="Kunze R."/>
            <person name="Devos D.P."/>
            <person name="Arumugam M."/>
            <person name="Bork P."/>
            <person name="Hurt E."/>
        </authorList>
    </citation>
    <scope>NUCLEOTIDE SEQUENCE [LARGE SCALE GENOMIC DNA]</scope>
    <source>
        <strain evidence="6">DSM 1495 / CBS 144.50 / IMI 039719</strain>
    </source>
</reference>
<proteinExistence type="predicted"/>
<name>G0S2W9_CHATD</name>
<dbReference type="HOGENOM" id="CLU_024893_0_0_1"/>
<dbReference type="RefSeq" id="XP_006692371.1">
    <property type="nucleotide sequence ID" value="XM_006692308.1"/>
</dbReference>
<gene>
    <name evidence="5" type="ORF">CTHT_0018770</name>
</gene>
<evidence type="ECO:0000259" key="4">
    <source>
        <dbReference type="PROSITE" id="PS51212"/>
    </source>
</evidence>
<feature type="region of interest" description="Disordered" evidence="1">
    <location>
        <begin position="142"/>
        <end position="166"/>
    </location>
</feature>
<dbReference type="OrthoDB" id="2019572at2759"/>
<dbReference type="STRING" id="759272.G0S2W9"/>
<dbReference type="Pfam" id="PF01822">
    <property type="entry name" value="WSC"/>
    <property type="match status" value="1"/>
</dbReference>
<dbReference type="GeneID" id="18255915"/>
<keyword evidence="6" id="KW-1185">Reference proteome</keyword>
<dbReference type="KEGG" id="cthr:CTHT_0018770"/>
<dbReference type="PROSITE" id="PS51212">
    <property type="entry name" value="WSC"/>
    <property type="match status" value="1"/>
</dbReference>
<evidence type="ECO:0000256" key="2">
    <source>
        <dbReference type="SAM" id="Phobius"/>
    </source>
</evidence>
<keyword evidence="2" id="KW-0472">Membrane</keyword>
<keyword evidence="3" id="KW-0732">Signal</keyword>
<keyword evidence="2" id="KW-1133">Transmembrane helix</keyword>
<dbReference type="AlphaFoldDB" id="G0S2W9"/>
<keyword evidence="2" id="KW-0812">Transmembrane</keyword>
<sequence>MKSVTLLAAALLAGAVDAISPERSDFFLFPRQKKGVQQPKQDPQLMVATNQGCYKSQGELIYNDTFIFNSIDLCATKTCYPAGYEVAASRAGKECFCGHKYPPKEDLVPDSQCNVGCGGYDLHACGGAETFSVYNTGKSLAVKHSEKTDEDEPTSTGKPTVTSTQGAAQTIIMTETAVVEPDKKGSNTAGIVAGVVVSVVLVIAAGTGVYLYLRRKRNKEIEEEHRRNAAVTAFMGKPGSSGGMSMTDSRLDPILAARRLSDGSIADNQDYSRRILRVVNT</sequence>
<evidence type="ECO:0000313" key="5">
    <source>
        <dbReference type="EMBL" id="EGS22352.1"/>
    </source>
</evidence>
<accession>G0S2W9</accession>
<feature type="signal peptide" evidence="3">
    <location>
        <begin position="1"/>
        <end position="18"/>
    </location>
</feature>
<dbReference type="EMBL" id="GL988040">
    <property type="protein sequence ID" value="EGS22352.1"/>
    <property type="molecule type" value="Genomic_DNA"/>
</dbReference>
<evidence type="ECO:0000256" key="1">
    <source>
        <dbReference type="SAM" id="MobiDB-lite"/>
    </source>
</evidence>
<dbReference type="eggNOG" id="KOG4157">
    <property type="taxonomic scope" value="Eukaryota"/>
</dbReference>
<feature type="domain" description="WSC" evidence="4">
    <location>
        <begin position="47"/>
        <end position="137"/>
    </location>
</feature>
<organism evidence="6">
    <name type="scientific">Chaetomium thermophilum (strain DSM 1495 / CBS 144.50 / IMI 039719)</name>
    <name type="common">Thermochaetoides thermophila</name>
    <dbReference type="NCBI Taxonomy" id="759272"/>
    <lineage>
        <taxon>Eukaryota</taxon>
        <taxon>Fungi</taxon>
        <taxon>Dikarya</taxon>
        <taxon>Ascomycota</taxon>
        <taxon>Pezizomycotina</taxon>
        <taxon>Sordariomycetes</taxon>
        <taxon>Sordariomycetidae</taxon>
        <taxon>Sordariales</taxon>
        <taxon>Chaetomiaceae</taxon>
        <taxon>Thermochaetoides</taxon>
    </lineage>
</organism>
<feature type="compositionally biased region" description="Polar residues" evidence="1">
    <location>
        <begin position="154"/>
        <end position="166"/>
    </location>
</feature>
<evidence type="ECO:0000256" key="3">
    <source>
        <dbReference type="SAM" id="SignalP"/>
    </source>
</evidence>
<evidence type="ECO:0000313" key="6">
    <source>
        <dbReference type="Proteomes" id="UP000008066"/>
    </source>
</evidence>
<dbReference type="OMA" id="MTSIGCF"/>
<feature type="transmembrane region" description="Helical" evidence="2">
    <location>
        <begin position="191"/>
        <end position="213"/>
    </location>
</feature>
<dbReference type="InterPro" id="IPR002889">
    <property type="entry name" value="WSC_carb-bd"/>
</dbReference>
<protein>
    <recommendedName>
        <fullName evidence="4">WSC domain-containing protein</fullName>
    </recommendedName>
</protein>
<dbReference type="Proteomes" id="UP000008066">
    <property type="component" value="Unassembled WGS sequence"/>
</dbReference>